<dbReference type="EMBL" id="AP019860">
    <property type="protein sequence ID" value="BBM87283.1"/>
    <property type="molecule type" value="Genomic_DNA"/>
</dbReference>
<protein>
    <recommendedName>
        <fullName evidence="4">DUF4281 domain-containing protein</fullName>
    </recommendedName>
</protein>
<name>A0A5S9ISE4_UABAM</name>
<dbReference type="RefSeq" id="WP_151971308.1">
    <property type="nucleotide sequence ID" value="NZ_AP019860.1"/>
</dbReference>
<reference evidence="2 3" key="1">
    <citation type="submission" date="2019-08" db="EMBL/GenBank/DDBJ databases">
        <title>Complete genome sequence of Candidatus Uab amorphum.</title>
        <authorList>
            <person name="Shiratori T."/>
            <person name="Suzuki S."/>
            <person name="Kakizawa Y."/>
            <person name="Ishida K."/>
        </authorList>
    </citation>
    <scope>NUCLEOTIDE SEQUENCE [LARGE SCALE GENOMIC DNA]</scope>
    <source>
        <strain evidence="2 3">SRT547</strain>
    </source>
</reference>
<dbReference type="Pfam" id="PF14108">
    <property type="entry name" value="ABA4-like"/>
    <property type="match status" value="1"/>
</dbReference>
<keyword evidence="1" id="KW-1133">Transmembrane helix</keyword>
<dbReference type="Proteomes" id="UP000326354">
    <property type="component" value="Chromosome"/>
</dbReference>
<evidence type="ECO:0000313" key="2">
    <source>
        <dbReference type="EMBL" id="BBM87283.1"/>
    </source>
</evidence>
<feature type="transmembrane region" description="Helical" evidence="1">
    <location>
        <begin position="36"/>
        <end position="56"/>
    </location>
</feature>
<dbReference type="AlphaFoldDB" id="A0A5S9ISE4"/>
<evidence type="ECO:0000313" key="3">
    <source>
        <dbReference type="Proteomes" id="UP000326354"/>
    </source>
</evidence>
<dbReference type="KEGG" id="uam:UABAM_05686"/>
<keyword evidence="1" id="KW-0472">Membrane</keyword>
<gene>
    <name evidence="2" type="ORF">UABAM_05686</name>
</gene>
<keyword evidence="3" id="KW-1185">Reference proteome</keyword>
<feature type="transmembrane region" description="Helical" evidence="1">
    <location>
        <begin position="108"/>
        <end position="131"/>
    </location>
</feature>
<feature type="transmembrane region" description="Helical" evidence="1">
    <location>
        <begin position="6"/>
        <end position="24"/>
    </location>
</feature>
<keyword evidence="1" id="KW-0812">Transmembrane</keyword>
<sequence>MTKEILFYMCNAVALCGWLLLIFAPRWKWSARGIAACIVPTLLSIAYISLILMYSGESQGGFFSLEEVSLIFQNQYIVLACWIHYMVFDLFVGCWITRDAQKINISHLIVVPCLIATCLYGPFGLTLYFLIRWIGKRKFFIED</sequence>
<organism evidence="2 3">
    <name type="scientific">Uabimicrobium amorphum</name>
    <dbReference type="NCBI Taxonomy" id="2596890"/>
    <lineage>
        <taxon>Bacteria</taxon>
        <taxon>Pseudomonadati</taxon>
        <taxon>Planctomycetota</taxon>
        <taxon>Candidatus Uabimicrobiia</taxon>
        <taxon>Candidatus Uabimicrobiales</taxon>
        <taxon>Candidatus Uabimicrobiaceae</taxon>
        <taxon>Candidatus Uabimicrobium</taxon>
    </lineage>
</organism>
<accession>A0A5S9ISE4</accession>
<dbReference type="OrthoDB" id="343560at2"/>
<proteinExistence type="predicted"/>
<evidence type="ECO:0000256" key="1">
    <source>
        <dbReference type="SAM" id="Phobius"/>
    </source>
</evidence>
<feature type="transmembrane region" description="Helical" evidence="1">
    <location>
        <begin position="76"/>
        <end position="96"/>
    </location>
</feature>
<evidence type="ECO:0008006" key="4">
    <source>
        <dbReference type="Google" id="ProtNLM"/>
    </source>
</evidence>
<dbReference type="InterPro" id="IPR025461">
    <property type="entry name" value="ABA4-like"/>
</dbReference>